<dbReference type="EMBL" id="MNPJ01000024">
    <property type="protein sequence ID" value="OQS53914.1"/>
    <property type="molecule type" value="Genomic_DNA"/>
</dbReference>
<organism evidence="1 2">
    <name type="scientific">Ecytonucleospora hepatopenaei</name>
    <dbReference type="NCBI Taxonomy" id="646526"/>
    <lineage>
        <taxon>Eukaryota</taxon>
        <taxon>Fungi</taxon>
        <taxon>Fungi incertae sedis</taxon>
        <taxon>Microsporidia</taxon>
        <taxon>Enterocytozoonidae</taxon>
        <taxon>Ecytonucleospora</taxon>
    </lineage>
</organism>
<proteinExistence type="predicted"/>
<dbReference type="Proteomes" id="UP000192758">
    <property type="component" value="Unassembled WGS sequence"/>
</dbReference>
<sequence>MLKQITYKEYTKDVCEGISSDKNKIGLDSNYIYYINKAKKNEIFKYDFEKNMSEGIKICGESIFCILNALFVLNGEILTIYNKDKITNFNIQQTFFKVKLTDLGLIFFYENYIDCILAENTKGNLKQFYRITIDILEIQDLIFNADFVYFLTKKEFFKLKNVVLNKCNEYKLIGNTDVVKLNAYLSIKKTFICKNNDNFTHLHIYENIVVFWNNQIFNKSILHDNLLKIDFIFSQKNLKIDFCHKNYVIINNILVEIKTGLHKILSSHILCAKNNMFLSYDKIYFIDNVSEQKETNYLCFSKYDSYYKDLGIEIDVNSLNIPDFLSEDEKLAFIEFKIKYEKWKRFRDLIKNEQKRTDLIKELVLLKETILKEVKILKEKEERCSLIVKMLSEKANKLKIGNDIDINLLKNLKNKINSFKNNHSIGVFYEKLCSQRCVLKDILNNLRNKL</sequence>
<gene>
    <name evidence="1" type="ORF">EHP00_1518</name>
</gene>
<keyword evidence="2" id="KW-1185">Reference proteome</keyword>
<dbReference type="VEuPathDB" id="MicrosporidiaDB:EHP00_1518"/>
<evidence type="ECO:0000313" key="2">
    <source>
        <dbReference type="Proteomes" id="UP000192758"/>
    </source>
</evidence>
<reference evidence="1 2" key="1">
    <citation type="journal article" date="2017" name="Environ. Microbiol.">
        <title>Decay of the glycolytic pathway and adaptation to intranuclear parasitism within Enterocytozoonidae microsporidia.</title>
        <authorList>
            <person name="Wiredu Boakye D."/>
            <person name="Jaroenlak P."/>
            <person name="Prachumwat A."/>
            <person name="Williams T.A."/>
            <person name="Bateman K.S."/>
            <person name="Itsathitphaisarn O."/>
            <person name="Sritunyalucksana K."/>
            <person name="Paszkiewicz K.H."/>
            <person name="Moore K.A."/>
            <person name="Stentiford G.D."/>
            <person name="Williams B.A."/>
        </authorList>
    </citation>
    <scope>NUCLEOTIDE SEQUENCE [LARGE SCALE GENOMIC DNA]</scope>
    <source>
        <strain evidence="1 2">TH1</strain>
    </source>
</reference>
<protein>
    <submittedName>
        <fullName evidence="1">Uncharacterized protein</fullName>
    </submittedName>
</protein>
<accession>A0A1W0E3U9</accession>
<name>A0A1W0E3U9_9MICR</name>
<evidence type="ECO:0000313" key="1">
    <source>
        <dbReference type="EMBL" id="OQS53914.1"/>
    </source>
</evidence>
<comment type="caution">
    <text evidence="1">The sequence shown here is derived from an EMBL/GenBank/DDBJ whole genome shotgun (WGS) entry which is preliminary data.</text>
</comment>
<dbReference type="AlphaFoldDB" id="A0A1W0E3U9"/>
<dbReference type="OrthoDB" id="2196233at2759"/>